<gene>
    <name evidence="1" type="ORF">SDC9_202181</name>
</gene>
<sequence length="117" mass="12879">MENGIACHKDGYSTYFDEEYKENDPDIEIAIPVDQLGKSQGAFVYKEYGAIPLAATVRFSGPFDGGYDAAGEKLAGWMEANGYTFAGNLRGHVIISPDEEPNPENWLTEIQAPVMKK</sequence>
<evidence type="ECO:0000313" key="1">
    <source>
        <dbReference type="EMBL" id="MPN54511.1"/>
    </source>
</evidence>
<evidence type="ECO:0008006" key="2">
    <source>
        <dbReference type="Google" id="ProtNLM"/>
    </source>
</evidence>
<proteinExistence type="predicted"/>
<dbReference type="InterPro" id="IPR011256">
    <property type="entry name" value="Reg_factor_effector_dom_sf"/>
</dbReference>
<comment type="caution">
    <text evidence="1">The sequence shown here is derived from an EMBL/GenBank/DDBJ whole genome shotgun (WGS) entry which is preliminary data.</text>
</comment>
<dbReference type="SUPFAM" id="SSF55136">
    <property type="entry name" value="Probable bacterial effector-binding domain"/>
    <property type="match status" value="1"/>
</dbReference>
<dbReference type="AlphaFoldDB" id="A0A645ISZ9"/>
<protein>
    <recommendedName>
        <fullName evidence="2">Bacterial transcription activator effector binding domain-containing protein</fullName>
    </recommendedName>
</protein>
<organism evidence="1">
    <name type="scientific">bioreactor metagenome</name>
    <dbReference type="NCBI Taxonomy" id="1076179"/>
    <lineage>
        <taxon>unclassified sequences</taxon>
        <taxon>metagenomes</taxon>
        <taxon>ecological metagenomes</taxon>
    </lineage>
</organism>
<reference evidence="1" key="1">
    <citation type="submission" date="2019-08" db="EMBL/GenBank/DDBJ databases">
        <authorList>
            <person name="Kucharzyk K."/>
            <person name="Murdoch R.W."/>
            <person name="Higgins S."/>
            <person name="Loffler F."/>
        </authorList>
    </citation>
    <scope>NUCLEOTIDE SEQUENCE</scope>
</reference>
<name>A0A645ISZ9_9ZZZZ</name>
<accession>A0A645ISZ9</accession>
<dbReference type="EMBL" id="VSSQ01122804">
    <property type="protein sequence ID" value="MPN54511.1"/>
    <property type="molecule type" value="Genomic_DNA"/>
</dbReference>
<dbReference type="Gene3D" id="3.20.80.10">
    <property type="entry name" value="Regulatory factor, effector binding domain"/>
    <property type="match status" value="1"/>
</dbReference>